<reference evidence="1 2" key="1">
    <citation type="submission" date="2024-03" db="EMBL/GenBank/DDBJ databases">
        <title>Novel species of the genus Variovorax.</title>
        <authorList>
            <person name="Liu Q."/>
            <person name="Xin Y.-H."/>
        </authorList>
    </citation>
    <scope>NUCLEOTIDE SEQUENCE [LARGE SCALE GENOMIC DNA]</scope>
    <source>
        <strain evidence="1 2">KACC 18900</strain>
    </source>
</reference>
<proteinExistence type="predicted"/>
<keyword evidence="2" id="KW-1185">Reference proteome</keyword>
<organism evidence="1 2">
    <name type="scientific">Variovorax rhizosphaerae</name>
    <dbReference type="NCBI Taxonomy" id="1836200"/>
    <lineage>
        <taxon>Bacteria</taxon>
        <taxon>Pseudomonadati</taxon>
        <taxon>Pseudomonadota</taxon>
        <taxon>Betaproteobacteria</taxon>
        <taxon>Burkholderiales</taxon>
        <taxon>Comamonadaceae</taxon>
        <taxon>Variovorax</taxon>
    </lineage>
</organism>
<dbReference type="EMBL" id="JBBKZT010000044">
    <property type="protein sequence ID" value="MEJ8852499.1"/>
    <property type="molecule type" value="Genomic_DNA"/>
</dbReference>
<gene>
    <name evidence="1" type="ORF">WKW82_38180</name>
</gene>
<evidence type="ECO:0000313" key="1">
    <source>
        <dbReference type="EMBL" id="MEJ8852499.1"/>
    </source>
</evidence>
<comment type="caution">
    <text evidence="1">The sequence shown here is derived from an EMBL/GenBank/DDBJ whole genome shotgun (WGS) entry which is preliminary data.</text>
</comment>
<protein>
    <submittedName>
        <fullName evidence="1">Uncharacterized protein</fullName>
    </submittedName>
</protein>
<dbReference type="RefSeq" id="WP_340348447.1">
    <property type="nucleotide sequence ID" value="NZ_JBBKZT010000044.1"/>
</dbReference>
<accession>A0ABU8X013</accession>
<evidence type="ECO:0000313" key="2">
    <source>
        <dbReference type="Proteomes" id="UP001385892"/>
    </source>
</evidence>
<sequence>MAMDLLRRIAASPLPASYSSPDDIDKLRVLDAAGLVLAIFVADAASCRSTGTHRAMVTAITEKGLEELRADGEPDSQLRGVRSTVQLVSRLRDLVERARGVSK</sequence>
<name>A0ABU8X013_9BURK</name>
<dbReference type="Proteomes" id="UP001385892">
    <property type="component" value="Unassembled WGS sequence"/>
</dbReference>